<protein>
    <submittedName>
        <fullName evidence="1">Type II toxin-antitoxin system HigB family toxin</fullName>
    </submittedName>
</protein>
<sequence>MHVVSIKHIRDFYGRRPDAGPALKAWTQEARSASWKSPQDIRHRYASASFLKGNRVVFNLKGNDYRLVVAVAYRYETVYVKFIGTHAEYDAIDAATVEMAP</sequence>
<reference evidence="2" key="1">
    <citation type="journal article" date="2019" name="Int. J. Syst. Evol. Microbiol.">
        <title>The Global Catalogue of Microorganisms (GCM) 10K type strain sequencing project: providing services to taxonomists for standard genome sequencing and annotation.</title>
        <authorList>
            <consortium name="The Broad Institute Genomics Platform"/>
            <consortium name="The Broad Institute Genome Sequencing Center for Infectious Disease"/>
            <person name="Wu L."/>
            <person name="Ma J."/>
        </authorList>
    </citation>
    <scope>NUCLEOTIDE SEQUENCE [LARGE SCALE GENOMIC DNA]</scope>
    <source>
        <strain evidence="2">CCUG 57401</strain>
    </source>
</reference>
<accession>A0ABW0NHX6</accession>
<dbReference type="RefSeq" id="WP_376851364.1">
    <property type="nucleotide sequence ID" value="NZ_JBHSMF010000009.1"/>
</dbReference>
<dbReference type="InterPro" id="IPR018669">
    <property type="entry name" value="Toxin_HigB"/>
</dbReference>
<comment type="caution">
    <text evidence="1">The sequence shown here is derived from an EMBL/GenBank/DDBJ whole genome shotgun (WGS) entry which is preliminary data.</text>
</comment>
<organism evidence="1 2">
    <name type="scientific">Caenimonas terrae</name>
    <dbReference type="NCBI Taxonomy" id="696074"/>
    <lineage>
        <taxon>Bacteria</taxon>
        <taxon>Pseudomonadati</taxon>
        <taxon>Pseudomonadota</taxon>
        <taxon>Betaproteobacteria</taxon>
        <taxon>Burkholderiales</taxon>
        <taxon>Comamonadaceae</taxon>
        <taxon>Caenimonas</taxon>
    </lineage>
</organism>
<dbReference type="Proteomes" id="UP001596037">
    <property type="component" value="Unassembled WGS sequence"/>
</dbReference>
<name>A0ABW0NHX6_9BURK</name>
<evidence type="ECO:0000313" key="1">
    <source>
        <dbReference type="EMBL" id="MFC5499198.1"/>
    </source>
</evidence>
<keyword evidence="2" id="KW-1185">Reference proteome</keyword>
<dbReference type="Pfam" id="PF09907">
    <property type="entry name" value="HigB_toxin"/>
    <property type="match status" value="1"/>
</dbReference>
<evidence type="ECO:0000313" key="2">
    <source>
        <dbReference type="Proteomes" id="UP001596037"/>
    </source>
</evidence>
<dbReference type="EMBL" id="JBHSMF010000009">
    <property type="protein sequence ID" value="MFC5499198.1"/>
    <property type="molecule type" value="Genomic_DNA"/>
</dbReference>
<gene>
    <name evidence="1" type="ORF">ACFPOE_16745</name>
</gene>
<proteinExistence type="predicted"/>